<gene>
    <name evidence="4" type="primary">yqiI</name>
    <name evidence="4" type="ORF">MHA01_28110</name>
</gene>
<dbReference type="AlphaFoldDB" id="A0A510Y941"/>
<proteinExistence type="predicted"/>
<reference evidence="4 5" key="1">
    <citation type="submission" date="2019-07" db="EMBL/GenBank/DDBJ databases">
        <title>Whole genome shotgun sequence of Marinococcus halophilus NBRC 102359.</title>
        <authorList>
            <person name="Hosoyama A."/>
            <person name="Uohara A."/>
            <person name="Ohji S."/>
            <person name="Ichikawa N."/>
        </authorList>
    </citation>
    <scope>NUCLEOTIDE SEQUENCE [LARGE SCALE GENOMIC DNA]</scope>
    <source>
        <strain evidence="4 5">NBRC 102359</strain>
    </source>
</reference>
<dbReference type="InterPro" id="IPR002508">
    <property type="entry name" value="MurNAc-LAA_cat"/>
</dbReference>
<evidence type="ECO:0000259" key="3">
    <source>
        <dbReference type="SMART" id="SM00646"/>
    </source>
</evidence>
<comment type="caution">
    <text evidence="4">The sequence shown here is derived from an EMBL/GenBank/DDBJ whole genome shotgun (WGS) entry which is preliminary data.</text>
</comment>
<dbReference type="SUPFAM" id="SSF53187">
    <property type="entry name" value="Zn-dependent exopeptidases"/>
    <property type="match status" value="1"/>
</dbReference>
<keyword evidence="1" id="KW-0378">Hydrolase</keyword>
<dbReference type="Gene3D" id="3.40.630.40">
    <property type="entry name" value="Zn-dependent exopeptidases"/>
    <property type="match status" value="1"/>
</dbReference>
<dbReference type="OrthoDB" id="9763643at2"/>
<dbReference type="STRING" id="1371.GCA_900166605_01201"/>
<evidence type="ECO:0000313" key="4">
    <source>
        <dbReference type="EMBL" id="GEK59906.1"/>
    </source>
</evidence>
<keyword evidence="2" id="KW-0732">Signal</keyword>
<evidence type="ECO:0000256" key="1">
    <source>
        <dbReference type="ARBA" id="ARBA00022801"/>
    </source>
</evidence>
<evidence type="ECO:0000256" key="2">
    <source>
        <dbReference type="SAM" id="SignalP"/>
    </source>
</evidence>
<dbReference type="SMART" id="SM00646">
    <property type="entry name" value="Ami_3"/>
    <property type="match status" value="1"/>
</dbReference>
<dbReference type="GO" id="GO:0008745">
    <property type="term" value="F:N-acetylmuramoyl-L-alanine amidase activity"/>
    <property type="evidence" value="ECO:0007669"/>
    <property type="project" value="InterPro"/>
</dbReference>
<dbReference type="InterPro" id="IPR050695">
    <property type="entry name" value="N-acetylmuramoyl_amidase_3"/>
</dbReference>
<dbReference type="GO" id="GO:0009253">
    <property type="term" value="P:peptidoglycan catabolic process"/>
    <property type="evidence" value="ECO:0007669"/>
    <property type="project" value="InterPro"/>
</dbReference>
<keyword evidence="5" id="KW-1185">Reference proteome</keyword>
<dbReference type="EMBL" id="BJUN01000021">
    <property type="protein sequence ID" value="GEK59906.1"/>
    <property type="molecule type" value="Genomic_DNA"/>
</dbReference>
<accession>A0A510Y941</accession>
<name>A0A510Y941_MARHA</name>
<dbReference type="Proteomes" id="UP000321051">
    <property type="component" value="Unassembled WGS sequence"/>
</dbReference>
<feature type="domain" description="MurNAc-LAA" evidence="3">
    <location>
        <begin position="90"/>
        <end position="200"/>
    </location>
</feature>
<dbReference type="PANTHER" id="PTHR30404">
    <property type="entry name" value="N-ACETYLMURAMOYL-L-ALANINE AMIDASE"/>
    <property type="match status" value="1"/>
</dbReference>
<dbReference type="Pfam" id="PF01520">
    <property type="entry name" value="Amidase_3"/>
    <property type="match status" value="1"/>
</dbReference>
<evidence type="ECO:0000313" key="5">
    <source>
        <dbReference type="Proteomes" id="UP000321051"/>
    </source>
</evidence>
<dbReference type="GO" id="GO:0030288">
    <property type="term" value="C:outer membrane-bounded periplasmic space"/>
    <property type="evidence" value="ECO:0007669"/>
    <property type="project" value="TreeGrafter"/>
</dbReference>
<dbReference type="RefSeq" id="WP_094908893.1">
    <property type="nucleotide sequence ID" value="NZ_BJUN01000021.1"/>
</dbReference>
<dbReference type="CDD" id="cd02696">
    <property type="entry name" value="MurNAc-LAA"/>
    <property type="match status" value="1"/>
</dbReference>
<organism evidence="4 5">
    <name type="scientific">Marinococcus halophilus</name>
    <dbReference type="NCBI Taxonomy" id="1371"/>
    <lineage>
        <taxon>Bacteria</taxon>
        <taxon>Bacillati</taxon>
        <taxon>Bacillota</taxon>
        <taxon>Bacilli</taxon>
        <taxon>Bacillales</taxon>
        <taxon>Bacillaceae</taxon>
        <taxon>Marinococcus</taxon>
    </lineage>
</organism>
<dbReference type="PANTHER" id="PTHR30404:SF0">
    <property type="entry name" value="N-ACETYLMURAMOYL-L-ALANINE AMIDASE AMIC"/>
    <property type="match status" value="1"/>
</dbReference>
<feature type="chain" id="PRO_5038689312" description="MurNAc-LAA domain-containing protein" evidence="2">
    <location>
        <begin position="21"/>
        <end position="203"/>
    </location>
</feature>
<protein>
    <recommendedName>
        <fullName evidence="3">MurNAc-LAA domain-containing protein</fullName>
    </recommendedName>
</protein>
<sequence>MKKYIGMLLAVLFLGMLFFANETEASVEGKTIALDAGHGDNDSGASANGLYEKELVYDVAYRTKQRLEQAGADVIMTRNGDDYIELQERAAIANRNNADIFVSVHANAASSTYAEGTETYHYPTSDEGQRLAFNLQESMVDEFDSDDRGVKSANFSVLRNTAMPAALVELGFVTNSREAERMKTSSFRNEAANALYLGIHHHF</sequence>
<feature type="signal peptide" evidence="2">
    <location>
        <begin position="1"/>
        <end position="20"/>
    </location>
</feature>